<proteinExistence type="predicted"/>
<comment type="cofactor">
    <cofactor evidence="1">
        <name>Mg(2+)</name>
        <dbReference type="ChEBI" id="CHEBI:18420"/>
    </cofactor>
</comment>
<evidence type="ECO:0000256" key="7">
    <source>
        <dbReference type="ARBA" id="ARBA00022827"/>
    </source>
</evidence>
<organism evidence="12 13">
    <name type="scientific">Protofrankia coriariae</name>
    <dbReference type="NCBI Taxonomy" id="1562887"/>
    <lineage>
        <taxon>Bacteria</taxon>
        <taxon>Bacillati</taxon>
        <taxon>Actinomycetota</taxon>
        <taxon>Actinomycetes</taxon>
        <taxon>Frankiales</taxon>
        <taxon>Frankiaceae</taxon>
        <taxon>Protofrankia</taxon>
    </lineage>
</organism>
<evidence type="ECO:0000256" key="2">
    <source>
        <dbReference type="ARBA" id="ARBA00011955"/>
    </source>
</evidence>
<evidence type="ECO:0000256" key="5">
    <source>
        <dbReference type="ARBA" id="ARBA00022679"/>
    </source>
</evidence>
<feature type="region of interest" description="Disordered" evidence="11">
    <location>
        <begin position="265"/>
        <end position="299"/>
    </location>
</feature>
<evidence type="ECO:0000256" key="4">
    <source>
        <dbReference type="ARBA" id="ARBA00022630"/>
    </source>
</evidence>
<comment type="caution">
    <text evidence="12">The sequence shown here is derived from an EMBL/GenBank/DDBJ whole genome shotgun (WGS) entry which is preliminary data.</text>
</comment>
<evidence type="ECO:0000256" key="6">
    <source>
        <dbReference type="ARBA" id="ARBA00022723"/>
    </source>
</evidence>
<sequence length="299" mass="30638">MPSRPGRVHAEPVMGTVVSIDIRRLPDAAELGPSELDTAIAAAVAVLHRADEDFSTFLPGSWVSRLRRGEIGLDDCPDHVREVYRTADACRERTGGSFDPAWRVDGTLDPTGLVKGWAADAASRALTDAGAPDHCVNAAGDLLVRGASGTGRPWRVGIADPFERARLVAVVEGTDLAVATSGVSERGGHVVDPRTGTPASALASVTIVGADLTLADAYATAALAAGHAAPALLADLARQGWAWLTVDATGRLARSAGFPGQVAATASAPSNGIIPPDMHPSERLSSALTRSTPTAAGPG</sequence>
<gene>
    <name evidence="12" type="ORF">FrCorBMG51_11630</name>
</gene>
<keyword evidence="13" id="KW-1185">Reference proteome</keyword>
<accession>A0ABR5F3Y3</accession>
<evidence type="ECO:0000256" key="3">
    <source>
        <dbReference type="ARBA" id="ARBA00016337"/>
    </source>
</evidence>
<dbReference type="EMBL" id="JWIO01000015">
    <property type="protein sequence ID" value="KLL11400.1"/>
    <property type="molecule type" value="Genomic_DNA"/>
</dbReference>
<dbReference type="InterPro" id="IPR003374">
    <property type="entry name" value="ApbE-like_sf"/>
</dbReference>
<evidence type="ECO:0000256" key="9">
    <source>
        <dbReference type="ARBA" id="ARBA00031306"/>
    </source>
</evidence>
<dbReference type="PANTHER" id="PTHR30040:SF2">
    <property type="entry name" value="FAD:PROTEIN FMN TRANSFERASE"/>
    <property type="match status" value="1"/>
</dbReference>
<protein>
    <recommendedName>
        <fullName evidence="3">FAD:protein FMN transferase</fullName>
        <ecNumber evidence="2">2.7.1.180</ecNumber>
    </recommendedName>
    <alternativeName>
        <fullName evidence="9">Flavin transferase</fullName>
    </alternativeName>
</protein>
<keyword evidence="7" id="KW-0274">FAD</keyword>
<evidence type="ECO:0000256" key="8">
    <source>
        <dbReference type="ARBA" id="ARBA00022842"/>
    </source>
</evidence>
<dbReference type="SUPFAM" id="SSF143631">
    <property type="entry name" value="ApbE-like"/>
    <property type="match status" value="1"/>
</dbReference>
<evidence type="ECO:0000313" key="12">
    <source>
        <dbReference type="EMBL" id="KLL11400.1"/>
    </source>
</evidence>
<dbReference type="Proteomes" id="UP000035425">
    <property type="component" value="Unassembled WGS sequence"/>
</dbReference>
<keyword evidence="5" id="KW-0808">Transferase</keyword>
<evidence type="ECO:0000256" key="11">
    <source>
        <dbReference type="SAM" id="MobiDB-lite"/>
    </source>
</evidence>
<reference evidence="12 13" key="1">
    <citation type="submission" date="2014-12" db="EMBL/GenBank/DDBJ databases">
        <title>Frankia sp. BMG5.1 draft genome.</title>
        <authorList>
            <person name="Gtari M."/>
            <person name="Ghodhbane-Gtari F."/>
            <person name="Nouioui I."/>
            <person name="Ktari A."/>
            <person name="Hezbri K."/>
            <person name="Mimouni W."/>
            <person name="Sbissi I."/>
            <person name="Ayari A."/>
            <person name="Yamanaka T."/>
            <person name="Normand P."/>
            <person name="Tisa L.S."/>
            <person name="Boudabous A."/>
        </authorList>
    </citation>
    <scope>NUCLEOTIDE SEQUENCE [LARGE SCALE GENOMIC DNA]</scope>
    <source>
        <strain evidence="12 13">BMG5.1</strain>
    </source>
</reference>
<keyword evidence="8" id="KW-0460">Magnesium</keyword>
<evidence type="ECO:0000313" key="13">
    <source>
        <dbReference type="Proteomes" id="UP000035425"/>
    </source>
</evidence>
<dbReference type="Gene3D" id="3.10.520.10">
    <property type="entry name" value="ApbE-like domains"/>
    <property type="match status" value="2"/>
</dbReference>
<feature type="compositionally biased region" description="Polar residues" evidence="11">
    <location>
        <begin position="283"/>
        <end position="299"/>
    </location>
</feature>
<evidence type="ECO:0000256" key="10">
    <source>
        <dbReference type="ARBA" id="ARBA00048540"/>
    </source>
</evidence>
<evidence type="ECO:0000256" key="1">
    <source>
        <dbReference type="ARBA" id="ARBA00001946"/>
    </source>
</evidence>
<dbReference type="EC" id="2.7.1.180" evidence="2"/>
<name>A0ABR5F3Y3_9ACTN</name>
<dbReference type="PANTHER" id="PTHR30040">
    <property type="entry name" value="THIAMINE BIOSYNTHESIS LIPOPROTEIN APBE"/>
    <property type="match status" value="1"/>
</dbReference>
<comment type="catalytic activity">
    <reaction evidence="10">
        <text>L-threonyl-[protein] + FAD = FMN-L-threonyl-[protein] + AMP + H(+)</text>
        <dbReference type="Rhea" id="RHEA:36847"/>
        <dbReference type="Rhea" id="RHEA-COMP:11060"/>
        <dbReference type="Rhea" id="RHEA-COMP:11061"/>
        <dbReference type="ChEBI" id="CHEBI:15378"/>
        <dbReference type="ChEBI" id="CHEBI:30013"/>
        <dbReference type="ChEBI" id="CHEBI:57692"/>
        <dbReference type="ChEBI" id="CHEBI:74257"/>
        <dbReference type="ChEBI" id="CHEBI:456215"/>
        <dbReference type="EC" id="2.7.1.180"/>
    </reaction>
</comment>
<dbReference type="InterPro" id="IPR024932">
    <property type="entry name" value="ApbE"/>
</dbReference>
<dbReference type="Pfam" id="PF02424">
    <property type="entry name" value="ApbE"/>
    <property type="match status" value="2"/>
</dbReference>
<keyword evidence="6" id="KW-0479">Metal-binding</keyword>
<keyword evidence="4" id="KW-0285">Flavoprotein</keyword>